<sequence>MNHLPGPRRGRLGVALVAVVALLVSGCSGGGASTKDVAKKYSAIPDEAGKPKDGGTITVALTPGLSPNYIYPYPPAAANGTVIARGLLWRALYRPSGAGDQVVDKDLSMAELPETSADRKTVTIKLKDYQWSNGNPVTADDVVFSLDLLKAALAESPGNWSFYTPGQFPDGVTAEAAADDTVTLHLEKAYNESYLLSMLALLYVMPSQDWAIAKDGGPRLDFTDPENAAAIYRYLTKQSEDQSSFATNPLWQVVNGPYKLKSFDSTTGSFSLVPNRDYSGPGDSRLDQVDFKAFTSAAAVLNQYKAGTLTVGTLDSSFVTEIDKLKKDGYHVYGAPAPARFDALTINFENTADGFDKVIAQPYVRQALQHLIDQKGYVASRGIYNGAASENYSTGGADSPYPPAFGDEAPYPYDPAAAAKLLTDHGWKVDEGGRTTCANPGTGADQCGAGITKGQGISFTIASANTPAYVGARDVAFVSEAKKIGIEIKAITKSLNYMYANYGNSFAPAKKNEWAMQDYGPLYLAAGYPSSNTVFNTTGSFNLGSYSNKDVDKLIDESTYGADPAVLADEITTISEDLPVLFFPTPHTLVVWKDTLTGPPSSFQSLLSFLYTPELWYFHE</sequence>
<dbReference type="PANTHER" id="PTHR30290:SF10">
    <property type="entry name" value="PERIPLASMIC OLIGOPEPTIDE-BINDING PROTEIN-RELATED"/>
    <property type="match status" value="1"/>
</dbReference>
<dbReference type="Gene3D" id="3.10.105.10">
    <property type="entry name" value="Dipeptide-binding Protein, Domain 3"/>
    <property type="match status" value="1"/>
</dbReference>
<dbReference type="SUPFAM" id="SSF53850">
    <property type="entry name" value="Periplasmic binding protein-like II"/>
    <property type="match status" value="1"/>
</dbReference>
<proteinExistence type="inferred from homology"/>
<dbReference type="HOGENOM" id="CLU_017028_8_1_11"/>
<protein>
    <submittedName>
        <fullName evidence="6">Oligopeptide ABC transporter, periplasmic oligopeptide-binding protein OppA</fullName>
    </submittedName>
</protein>
<comment type="subcellular location">
    <subcellularLocation>
        <location evidence="1">Cell envelope</location>
    </subcellularLocation>
</comment>
<evidence type="ECO:0000313" key="7">
    <source>
        <dbReference type="Proteomes" id="UP000030300"/>
    </source>
</evidence>
<dbReference type="Proteomes" id="UP000030300">
    <property type="component" value="Chromosome"/>
</dbReference>
<dbReference type="InterPro" id="IPR000914">
    <property type="entry name" value="SBP_5_dom"/>
</dbReference>
<dbReference type="Gene3D" id="3.40.190.10">
    <property type="entry name" value="Periplasmic binding protein-like II"/>
    <property type="match status" value="1"/>
</dbReference>
<dbReference type="GO" id="GO:0043190">
    <property type="term" value="C:ATP-binding cassette (ABC) transporter complex"/>
    <property type="evidence" value="ECO:0007669"/>
    <property type="project" value="InterPro"/>
</dbReference>
<organism evidence="6 7">
    <name type="scientific">Nocardioides simplex</name>
    <name type="common">Arthrobacter simplex</name>
    <dbReference type="NCBI Taxonomy" id="2045"/>
    <lineage>
        <taxon>Bacteria</taxon>
        <taxon>Bacillati</taxon>
        <taxon>Actinomycetota</taxon>
        <taxon>Actinomycetes</taxon>
        <taxon>Propionibacteriales</taxon>
        <taxon>Nocardioidaceae</taxon>
        <taxon>Pimelobacter</taxon>
    </lineage>
</organism>
<evidence type="ECO:0000256" key="3">
    <source>
        <dbReference type="ARBA" id="ARBA00022448"/>
    </source>
</evidence>
<dbReference type="GeneID" id="96609158"/>
<evidence type="ECO:0000256" key="4">
    <source>
        <dbReference type="ARBA" id="ARBA00022729"/>
    </source>
</evidence>
<dbReference type="GO" id="GO:1904680">
    <property type="term" value="F:peptide transmembrane transporter activity"/>
    <property type="evidence" value="ECO:0007669"/>
    <property type="project" value="TreeGrafter"/>
</dbReference>
<evidence type="ECO:0000256" key="2">
    <source>
        <dbReference type="ARBA" id="ARBA00005695"/>
    </source>
</evidence>
<dbReference type="RefSeq" id="WP_038677924.1">
    <property type="nucleotide sequence ID" value="NZ_BJMC01000008.1"/>
</dbReference>
<dbReference type="GO" id="GO:0015833">
    <property type="term" value="P:peptide transport"/>
    <property type="evidence" value="ECO:0007669"/>
    <property type="project" value="TreeGrafter"/>
</dbReference>
<accession>A0A0A1DHW0</accession>
<keyword evidence="4" id="KW-0732">Signal</keyword>
<keyword evidence="3" id="KW-0813">Transport</keyword>
<dbReference type="Pfam" id="PF00496">
    <property type="entry name" value="SBP_bac_5"/>
    <property type="match status" value="1"/>
</dbReference>
<dbReference type="PANTHER" id="PTHR30290">
    <property type="entry name" value="PERIPLASMIC BINDING COMPONENT OF ABC TRANSPORTER"/>
    <property type="match status" value="1"/>
</dbReference>
<dbReference type="EMBL" id="CP009896">
    <property type="protein sequence ID" value="AIY16951.1"/>
    <property type="molecule type" value="Genomic_DNA"/>
</dbReference>
<dbReference type="eggNOG" id="COG0747">
    <property type="taxonomic scope" value="Bacteria"/>
</dbReference>
<dbReference type="InterPro" id="IPR030678">
    <property type="entry name" value="Peptide/Ni-bd"/>
</dbReference>
<evidence type="ECO:0000313" key="6">
    <source>
        <dbReference type="EMBL" id="AIY16951.1"/>
    </source>
</evidence>
<feature type="domain" description="Solute-binding protein family 5" evidence="5">
    <location>
        <begin position="109"/>
        <end position="503"/>
    </location>
</feature>
<evidence type="ECO:0000256" key="1">
    <source>
        <dbReference type="ARBA" id="ARBA00004196"/>
    </source>
</evidence>
<dbReference type="KEGG" id="psim:KR76_09625"/>
<dbReference type="OrthoDB" id="9796817at2"/>
<gene>
    <name evidence="6" type="ORF">KR76_09625</name>
</gene>
<dbReference type="PIRSF" id="PIRSF002741">
    <property type="entry name" value="MppA"/>
    <property type="match status" value="1"/>
</dbReference>
<evidence type="ECO:0000259" key="5">
    <source>
        <dbReference type="Pfam" id="PF00496"/>
    </source>
</evidence>
<dbReference type="GO" id="GO:0030313">
    <property type="term" value="C:cell envelope"/>
    <property type="evidence" value="ECO:0007669"/>
    <property type="project" value="UniProtKB-SubCell"/>
</dbReference>
<name>A0A0A1DHW0_NOCSI</name>
<keyword evidence="7" id="KW-1185">Reference proteome</keyword>
<dbReference type="GO" id="GO:0042597">
    <property type="term" value="C:periplasmic space"/>
    <property type="evidence" value="ECO:0007669"/>
    <property type="project" value="UniProtKB-ARBA"/>
</dbReference>
<reference evidence="6 7" key="1">
    <citation type="journal article" date="2015" name="Genome Announc.">
        <title>Complete Genome Sequence of Steroid-Transforming Nocardioides simplex VKM Ac-2033D.</title>
        <authorList>
            <person name="Shtratnikova V.Y."/>
            <person name="Schelkunov M.I."/>
            <person name="Pekov Y.A."/>
            <person name="Fokina V.V."/>
            <person name="Logacheva M.D."/>
            <person name="Sokolov S.L."/>
            <person name="Bragin E.Y."/>
            <person name="Ashapkin V.V."/>
            <person name="Donova M.V."/>
        </authorList>
    </citation>
    <scope>NUCLEOTIDE SEQUENCE [LARGE SCALE GENOMIC DNA]</scope>
    <source>
        <strain evidence="6 7">VKM Ac-2033D</strain>
    </source>
</reference>
<dbReference type="AlphaFoldDB" id="A0A0A1DHW0"/>
<comment type="similarity">
    <text evidence="2">Belongs to the bacterial solute-binding protein 5 family.</text>
</comment>
<dbReference type="InterPro" id="IPR039424">
    <property type="entry name" value="SBP_5"/>
</dbReference>
<dbReference type="STRING" id="2045.KR76_09625"/>